<dbReference type="Pfam" id="PF00046">
    <property type="entry name" value="Homeodomain"/>
    <property type="match status" value="1"/>
</dbReference>
<dbReference type="PROSITE" id="PS50071">
    <property type="entry name" value="HOMEOBOX_2"/>
    <property type="match status" value="1"/>
</dbReference>
<comment type="caution">
    <text evidence="11">The sequence shown here is derived from an EMBL/GenBank/DDBJ whole genome shotgun (WGS) entry which is preliminary data.</text>
</comment>
<accession>A0A1V9XWW2</accession>
<evidence type="ECO:0000256" key="8">
    <source>
        <dbReference type="RuleBase" id="RU000682"/>
    </source>
</evidence>
<dbReference type="GO" id="GO:0005634">
    <property type="term" value="C:nucleus"/>
    <property type="evidence" value="ECO:0007669"/>
    <property type="project" value="UniProtKB-SubCell"/>
</dbReference>
<evidence type="ECO:0000256" key="7">
    <source>
        <dbReference type="PROSITE-ProRule" id="PRU00108"/>
    </source>
</evidence>
<dbReference type="OrthoDB" id="6159439at2759"/>
<keyword evidence="4 7" id="KW-0371">Homeobox</keyword>
<dbReference type="GO" id="GO:0048598">
    <property type="term" value="P:embryonic morphogenesis"/>
    <property type="evidence" value="ECO:0007669"/>
    <property type="project" value="TreeGrafter"/>
</dbReference>
<dbReference type="InterPro" id="IPR009057">
    <property type="entry name" value="Homeodomain-like_sf"/>
</dbReference>
<dbReference type="AlphaFoldDB" id="A0A1V9XWW2"/>
<keyword evidence="2" id="KW-0217">Developmental protein</keyword>
<comment type="subcellular location">
    <subcellularLocation>
        <location evidence="1 7 8">Nucleus</location>
    </subcellularLocation>
</comment>
<dbReference type="InterPro" id="IPR017970">
    <property type="entry name" value="Homeobox_CS"/>
</dbReference>
<dbReference type="SUPFAM" id="SSF46689">
    <property type="entry name" value="Homeodomain-like"/>
    <property type="match status" value="1"/>
</dbReference>
<evidence type="ECO:0000256" key="5">
    <source>
        <dbReference type="ARBA" id="ARBA00023242"/>
    </source>
</evidence>
<dbReference type="GO" id="GO:0000981">
    <property type="term" value="F:DNA-binding transcription factor activity, RNA polymerase II-specific"/>
    <property type="evidence" value="ECO:0007669"/>
    <property type="project" value="InterPro"/>
</dbReference>
<dbReference type="PANTHER" id="PTHR24338">
    <property type="entry name" value="HOMEOBOX PROTEIN MSX"/>
    <property type="match status" value="1"/>
</dbReference>
<evidence type="ECO:0000313" key="11">
    <source>
        <dbReference type="EMBL" id="OQR77903.1"/>
    </source>
</evidence>
<evidence type="ECO:0000313" key="12">
    <source>
        <dbReference type="Proteomes" id="UP000192247"/>
    </source>
</evidence>
<evidence type="ECO:0000256" key="1">
    <source>
        <dbReference type="ARBA" id="ARBA00004123"/>
    </source>
</evidence>
<dbReference type="SMART" id="SM00389">
    <property type="entry name" value="HOX"/>
    <property type="match status" value="1"/>
</dbReference>
<dbReference type="InterPro" id="IPR001356">
    <property type="entry name" value="HD"/>
</dbReference>
<evidence type="ECO:0000256" key="4">
    <source>
        <dbReference type="ARBA" id="ARBA00023155"/>
    </source>
</evidence>
<keyword evidence="9" id="KW-0175">Coiled coil</keyword>
<name>A0A1V9XWW2_9ACAR</name>
<dbReference type="InParanoid" id="A0A1V9XWW2"/>
<sequence>MNVAGSAMLQQLRFQAFSQGGPTGPVRCQLRRHKSNRKPRTPFTTQQLLTLERKFRAKQYLSIAERAEFAGELKLTETQVKIWFQNRRAKEKRLKEAEEEKIRMSLRQQVPQGAQHLAQQLLPLSLQLQGPTGQQTTTATTTTAAAAAAASTDSHNGFA</sequence>
<dbReference type="PROSITE" id="PS00027">
    <property type="entry name" value="HOMEOBOX_1"/>
    <property type="match status" value="1"/>
</dbReference>
<gene>
    <name evidence="11" type="ORF">BIW11_06762</name>
</gene>
<feature type="coiled-coil region" evidence="9">
    <location>
        <begin position="80"/>
        <end position="107"/>
    </location>
</feature>
<reference evidence="11 12" key="1">
    <citation type="journal article" date="2017" name="Gigascience">
        <title>Draft genome of the honey bee ectoparasitic mite, Tropilaelaps mercedesae, is shaped by the parasitic life history.</title>
        <authorList>
            <person name="Dong X."/>
            <person name="Armstrong S.D."/>
            <person name="Xia D."/>
            <person name="Makepeace B.L."/>
            <person name="Darby A.C."/>
            <person name="Kadowaki T."/>
        </authorList>
    </citation>
    <scope>NUCLEOTIDE SEQUENCE [LARGE SCALE GENOMIC DNA]</scope>
    <source>
        <strain evidence="11">Wuxi-XJTLU</strain>
    </source>
</reference>
<evidence type="ECO:0000259" key="10">
    <source>
        <dbReference type="PROSITE" id="PS50071"/>
    </source>
</evidence>
<evidence type="ECO:0000256" key="9">
    <source>
        <dbReference type="SAM" id="Coils"/>
    </source>
</evidence>
<dbReference type="PANTHER" id="PTHR24338:SF0">
    <property type="entry name" value="MUSCLE SEGMENTATION HOMEOBOX"/>
    <property type="match status" value="1"/>
</dbReference>
<evidence type="ECO:0000256" key="6">
    <source>
        <dbReference type="ARBA" id="ARBA00038425"/>
    </source>
</evidence>
<dbReference type="InterPro" id="IPR050674">
    <property type="entry name" value="Msh_Homeobox_Regulators"/>
</dbReference>
<evidence type="ECO:0000256" key="2">
    <source>
        <dbReference type="ARBA" id="ARBA00022473"/>
    </source>
</evidence>
<proteinExistence type="inferred from homology"/>
<dbReference type="EMBL" id="MNPL01002888">
    <property type="protein sequence ID" value="OQR77903.1"/>
    <property type="molecule type" value="Genomic_DNA"/>
</dbReference>
<dbReference type="CDD" id="cd00086">
    <property type="entry name" value="homeodomain"/>
    <property type="match status" value="1"/>
</dbReference>
<dbReference type="Gene3D" id="1.10.10.60">
    <property type="entry name" value="Homeodomain-like"/>
    <property type="match status" value="1"/>
</dbReference>
<comment type="similarity">
    <text evidence="6">Belongs to the Msh homeobox family.</text>
</comment>
<feature type="domain" description="Homeobox" evidence="10">
    <location>
        <begin position="34"/>
        <end position="94"/>
    </location>
</feature>
<keyword evidence="5 7" id="KW-0539">Nucleus</keyword>
<feature type="DNA-binding region" description="Homeobox" evidence="7">
    <location>
        <begin position="36"/>
        <end position="95"/>
    </location>
</feature>
<dbReference type="InterPro" id="IPR020479">
    <property type="entry name" value="HD_metazoa"/>
</dbReference>
<keyword evidence="12" id="KW-1185">Reference proteome</keyword>
<evidence type="ECO:0000256" key="3">
    <source>
        <dbReference type="ARBA" id="ARBA00023125"/>
    </source>
</evidence>
<dbReference type="STRING" id="418985.A0A1V9XWW2"/>
<dbReference type="Proteomes" id="UP000192247">
    <property type="component" value="Unassembled WGS sequence"/>
</dbReference>
<dbReference type="PRINTS" id="PR00024">
    <property type="entry name" value="HOMEOBOX"/>
</dbReference>
<keyword evidence="3 7" id="KW-0238">DNA-binding</keyword>
<protein>
    <recommendedName>
        <fullName evidence="10">Homeobox domain-containing protein</fullName>
    </recommendedName>
</protein>
<dbReference type="GO" id="GO:0000977">
    <property type="term" value="F:RNA polymerase II transcription regulatory region sequence-specific DNA binding"/>
    <property type="evidence" value="ECO:0007669"/>
    <property type="project" value="TreeGrafter"/>
</dbReference>
<organism evidence="11 12">
    <name type="scientific">Tropilaelaps mercedesae</name>
    <dbReference type="NCBI Taxonomy" id="418985"/>
    <lineage>
        <taxon>Eukaryota</taxon>
        <taxon>Metazoa</taxon>
        <taxon>Ecdysozoa</taxon>
        <taxon>Arthropoda</taxon>
        <taxon>Chelicerata</taxon>
        <taxon>Arachnida</taxon>
        <taxon>Acari</taxon>
        <taxon>Parasitiformes</taxon>
        <taxon>Mesostigmata</taxon>
        <taxon>Gamasina</taxon>
        <taxon>Dermanyssoidea</taxon>
        <taxon>Laelapidae</taxon>
        <taxon>Tropilaelaps</taxon>
    </lineage>
</organism>